<dbReference type="GO" id="GO:0045814">
    <property type="term" value="P:negative regulation of gene expression, epigenetic"/>
    <property type="evidence" value="ECO:0007669"/>
    <property type="project" value="InterPro"/>
</dbReference>
<feature type="region of interest" description="Disordered" evidence="1">
    <location>
        <begin position="242"/>
        <end position="273"/>
    </location>
</feature>
<dbReference type="AlphaFoldDB" id="A0A813W250"/>
<reference evidence="3" key="1">
    <citation type="submission" date="2021-02" db="EMBL/GenBank/DDBJ databases">
        <authorList>
            <person name="Nowell W R."/>
        </authorList>
    </citation>
    <scope>NUCLEOTIDE SEQUENCE</scope>
</reference>
<accession>A0A813W250</accession>
<dbReference type="Proteomes" id="UP000681722">
    <property type="component" value="Unassembled WGS sequence"/>
</dbReference>
<evidence type="ECO:0000259" key="2">
    <source>
        <dbReference type="Pfam" id="PF12509"/>
    </source>
</evidence>
<dbReference type="PANTHER" id="PTHR16207">
    <property type="entry name" value="SET DOMAIN-CONTAINING PROTEIN"/>
    <property type="match status" value="1"/>
</dbReference>
<dbReference type="Proteomes" id="UP000663829">
    <property type="component" value="Unassembled WGS sequence"/>
</dbReference>
<feature type="domain" description="TASOR pseudo-PARP" evidence="2">
    <location>
        <begin position="59"/>
        <end position="167"/>
    </location>
</feature>
<evidence type="ECO:0000313" key="4">
    <source>
        <dbReference type="EMBL" id="CAF3632094.1"/>
    </source>
</evidence>
<evidence type="ECO:0000313" key="3">
    <source>
        <dbReference type="EMBL" id="CAF0844624.1"/>
    </source>
</evidence>
<protein>
    <recommendedName>
        <fullName evidence="2">TASOR pseudo-PARP domain-containing protein</fullName>
    </recommendedName>
</protein>
<dbReference type="EMBL" id="CAJOBC010000847">
    <property type="protein sequence ID" value="CAF3632094.1"/>
    <property type="molecule type" value="Genomic_DNA"/>
</dbReference>
<keyword evidence="5" id="KW-1185">Reference proteome</keyword>
<evidence type="ECO:0000256" key="1">
    <source>
        <dbReference type="SAM" id="MobiDB-lite"/>
    </source>
</evidence>
<dbReference type="PANTHER" id="PTHR16207:SF11">
    <property type="entry name" value="SET DOMAIN-CONTAINING PROTEIN"/>
    <property type="match status" value="1"/>
</dbReference>
<sequence>MIEENGVEPLKMIIETSQNSSIERNLLTVVHKHFLDQRPITWRPVKAELIVNTELTDDFLGHSKCGVYVCKYADVCIRQASVRRTWEGSITIKMIVFKIVEGKQTAALVRKGPKLQPIAPTPQFTSHCSVITPKDTDDLEKQFDQSQIFLYEFDGKDTVKRPHHVLPYAIISLVQDGTQWPTSFDSVDFEPDILETDTLRVIAQTDDQLIKLKMKENSNLAEAATRALERTYDDIVVKPIKTESTSNTPSSNGLIAPNNNNGLTMSVSNDNLSPTSTPSNIALTNTVTSANSTIPLQSAVTTNGLSTTTSTTQLTSTSTTANNITKTSASAVTLPTIALPTAATSAYHRPTSLLGALPTAAAVRPAVYATAANLNTAALGSQIVYGGVPLEALRYQTSPYAFATHAGQAVQQPTLYAQIPAGAPGTSQLTQMATGMAQASVPGIPPGYMLVRTANGGLALLGSQQLQQQQAQTALATQSRLPLTFGAGGLQYGQQQVVYQYAAQPTVQASPTQYIQLPSQYAHQQRLAASPVSTVAVSQSTQQSQHGVTTTPQYPATSQTQYIGTASQPTVGQSSTTSTSVSAANPQAQSQQQSPQQKQTANSQSQQQQLLTYAVQAQQQQPQQQISFLTQSQVQAYAAQQAYQQQLQSAVSLGQQQMYYTGTSSAGGIYQANGQSYVIAQAPTAAGSAGTAMYGYTTIGAQMQQNSATGNGGLTALQAATALQNNAAAYSAALSANALNAASQQQQQTQQPQYAAYQISPYGTAGNQTYQVVDYPGYRMAATQPTAAAYQTTGIVAQQQAQLVQRTNVLPQ</sequence>
<dbReference type="GO" id="GO:0005654">
    <property type="term" value="C:nucleoplasm"/>
    <property type="evidence" value="ECO:0007669"/>
    <property type="project" value="TreeGrafter"/>
</dbReference>
<dbReference type="InterPro" id="IPR046432">
    <property type="entry name" value="TASOR"/>
</dbReference>
<dbReference type="Pfam" id="PF12509">
    <property type="entry name" value="DUF3715"/>
    <property type="match status" value="1"/>
</dbReference>
<feature type="region of interest" description="Disordered" evidence="1">
    <location>
        <begin position="565"/>
        <end position="605"/>
    </location>
</feature>
<organism evidence="3 5">
    <name type="scientific">Didymodactylos carnosus</name>
    <dbReference type="NCBI Taxonomy" id="1234261"/>
    <lineage>
        <taxon>Eukaryota</taxon>
        <taxon>Metazoa</taxon>
        <taxon>Spiralia</taxon>
        <taxon>Gnathifera</taxon>
        <taxon>Rotifera</taxon>
        <taxon>Eurotatoria</taxon>
        <taxon>Bdelloidea</taxon>
        <taxon>Philodinida</taxon>
        <taxon>Philodinidae</taxon>
        <taxon>Didymodactylos</taxon>
    </lineage>
</organism>
<comment type="caution">
    <text evidence="3">The sequence shown here is derived from an EMBL/GenBank/DDBJ whole genome shotgun (WGS) entry which is preliminary data.</text>
</comment>
<gene>
    <name evidence="3" type="ORF">GPM918_LOCUS5746</name>
    <name evidence="4" type="ORF">SRO942_LOCUS5744</name>
</gene>
<name>A0A813W250_9BILA</name>
<dbReference type="OrthoDB" id="10054471at2759"/>
<evidence type="ECO:0000313" key="5">
    <source>
        <dbReference type="Proteomes" id="UP000663829"/>
    </source>
</evidence>
<feature type="compositionally biased region" description="Low complexity" evidence="1">
    <location>
        <begin position="567"/>
        <end position="605"/>
    </location>
</feature>
<dbReference type="InterPro" id="IPR022188">
    <property type="entry name" value="TASOR_DUF3715"/>
</dbReference>
<dbReference type="EMBL" id="CAJNOQ010000848">
    <property type="protein sequence ID" value="CAF0844624.1"/>
    <property type="molecule type" value="Genomic_DNA"/>
</dbReference>
<proteinExistence type="predicted"/>
<feature type="non-terminal residue" evidence="3">
    <location>
        <position position="1"/>
    </location>
</feature>